<evidence type="ECO:0000256" key="5">
    <source>
        <dbReference type="ARBA" id="ARBA00023136"/>
    </source>
</evidence>
<name>A0ABD3JUG5_EUCGL</name>
<dbReference type="PANTHER" id="PTHR31113">
    <property type="entry name" value="UPF0496 PROTEIN 3-RELATED"/>
    <property type="match status" value="1"/>
</dbReference>
<evidence type="ECO:0000313" key="8">
    <source>
        <dbReference type="Proteomes" id="UP001634007"/>
    </source>
</evidence>
<evidence type="ECO:0000256" key="3">
    <source>
        <dbReference type="ARBA" id="ARBA00022692"/>
    </source>
</evidence>
<gene>
    <name evidence="7" type="ORF">ACJRO7_027676</name>
</gene>
<dbReference type="InterPro" id="IPR007749">
    <property type="entry name" value="DUF677"/>
</dbReference>
<dbReference type="AlphaFoldDB" id="A0ABD3JUG5"/>
<comment type="caution">
    <text evidence="7">The sequence shown here is derived from an EMBL/GenBank/DDBJ whole genome shotgun (WGS) entry which is preliminary data.</text>
</comment>
<proteinExistence type="inferred from homology"/>
<comment type="subcellular location">
    <subcellularLocation>
        <location evidence="1">Membrane</location>
    </subcellularLocation>
</comment>
<keyword evidence="6" id="KW-0175">Coiled coil</keyword>
<evidence type="ECO:0000256" key="1">
    <source>
        <dbReference type="ARBA" id="ARBA00004370"/>
    </source>
</evidence>
<sequence>MGDSNTRRNFPELFKLIRDDFPNGLHILYFCATLENCLKYAHNAQLLIFDALHCFEEEEDGNGDSRYSNTLEELRNFRETGDPLTEFFEIFQIIHKQKMTMFEKLQIKKKEIDTKLKNIQTWAKVSNMILVTTFEAILICSVVTAAVFALPVATALVAAAAFPMDLVGKWIDSLRKNYEKRLMEQREVITSMQASTFVALTDLDTLRVLIDHLEVQIKSLLQKADFAIEEGKEALELEIADIKKKMRHFMKDVEELEKQANMCLRGL</sequence>
<organism evidence="7 8">
    <name type="scientific">Eucalyptus globulus</name>
    <name type="common">Tasmanian blue gum</name>
    <dbReference type="NCBI Taxonomy" id="34317"/>
    <lineage>
        <taxon>Eukaryota</taxon>
        <taxon>Viridiplantae</taxon>
        <taxon>Streptophyta</taxon>
        <taxon>Embryophyta</taxon>
        <taxon>Tracheophyta</taxon>
        <taxon>Spermatophyta</taxon>
        <taxon>Magnoliopsida</taxon>
        <taxon>eudicotyledons</taxon>
        <taxon>Gunneridae</taxon>
        <taxon>Pentapetalae</taxon>
        <taxon>rosids</taxon>
        <taxon>malvids</taxon>
        <taxon>Myrtales</taxon>
        <taxon>Myrtaceae</taxon>
        <taxon>Myrtoideae</taxon>
        <taxon>Eucalypteae</taxon>
        <taxon>Eucalyptus</taxon>
    </lineage>
</organism>
<evidence type="ECO:0000313" key="7">
    <source>
        <dbReference type="EMBL" id="KAL3730682.1"/>
    </source>
</evidence>
<evidence type="ECO:0000256" key="2">
    <source>
        <dbReference type="ARBA" id="ARBA00009074"/>
    </source>
</evidence>
<reference evidence="7 8" key="1">
    <citation type="submission" date="2024-11" db="EMBL/GenBank/DDBJ databases">
        <title>Chromosome-level genome assembly of Eucalyptus globulus Labill. provides insights into its genome evolution.</title>
        <authorList>
            <person name="Li X."/>
        </authorList>
    </citation>
    <scope>NUCLEOTIDE SEQUENCE [LARGE SCALE GENOMIC DNA]</scope>
    <source>
        <strain evidence="7">CL2024</strain>
        <tissue evidence="7">Fresh tender leaves</tissue>
    </source>
</reference>
<dbReference type="Proteomes" id="UP001634007">
    <property type="component" value="Unassembled WGS sequence"/>
</dbReference>
<keyword evidence="5" id="KW-0472">Membrane</keyword>
<evidence type="ECO:0000256" key="4">
    <source>
        <dbReference type="ARBA" id="ARBA00022989"/>
    </source>
</evidence>
<keyword evidence="3" id="KW-0812">Transmembrane</keyword>
<protein>
    <submittedName>
        <fullName evidence="7">Uncharacterized protein</fullName>
    </submittedName>
</protein>
<dbReference type="PANTHER" id="PTHR31113:SF3">
    <property type="entry name" value="UPF0496 PROTEIN 1"/>
    <property type="match status" value="1"/>
</dbReference>
<evidence type="ECO:0000256" key="6">
    <source>
        <dbReference type="SAM" id="Coils"/>
    </source>
</evidence>
<dbReference type="EMBL" id="JBJKBG010000007">
    <property type="protein sequence ID" value="KAL3730682.1"/>
    <property type="molecule type" value="Genomic_DNA"/>
</dbReference>
<comment type="similarity">
    <text evidence="2">Belongs to the UPF0496 family.</text>
</comment>
<feature type="coiled-coil region" evidence="6">
    <location>
        <begin position="203"/>
        <end position="259"/>
    </location>
</feature>
<keyword evidence="4" id="KW-1133">Transmembrane helix</keyword>
<accession>A0ABD3JUG5</accession>
<dbReference type="Pfam" id="PF05055">
    <property type="entry name" value="DUF677"/>
    <property type="match status" value="1"/>
</dbReference>
<dbReference type="GO" id="GO:0016020">
    <property type="term" value="C:membrane"/>
    <property type="evidence" value="ECO:0007669"/>
    <property type="project" value="UniProtKB-SubCell"/>
</dbReference>
<keyword evidence="8" id="KW-1185">Reference proteome</keyword>